<protein>
    <recommendedName>
        <fullName evidence="5">Lipocalin-like domain-containing protein</fullName>
    </recommendedName>
</protein>
<feature type="signal peptide" evidence="1">
    <location>
        <begin position="1"/>
        <end position="23"/>
    </location>
</feature>
<organism evidence="3 4">
    <name type="scientific">Polaribacter filamentus</name>
    <dbReference type="NCBI Taxonomy" id="53483"/>
    <lineage>
        <taxon>Bacteria</taxon>
        <taxon>Pseudomonadati</taxon>
        <taxon>Bacteroidota</taxon>
        <taxon>Flavobacteriia</taxon>
        <taxon>Flavobacteriales</taxon>
        <taxon>Flavobacteriaceae</taxon>
    </lineage>
</organism>
<evidence type="ECO:0000256" key="1">
    <source>
        <dbReference type="SAM" id="SignalP"/>
    </source>
</evidence>
<sequence>MKTKTAFLSLFLTVFLFSCEINNQSNEIIIDPNNSLLIGNWAEANYQDEQITFTRVNSLPNDSYGILFKKNAIFTERSSGWCGTPPLTFSDYVGTWEFAEEGLVKITTTSFTGDFQWRILELSEEKLVVKRELSSQEIEHRSLMDLFNEIQNLSYSVSCLNATDWSFVAYGSKACGGAQGYIAYSSQIDTASFLKKIEAYAQAEKDFNFKWGLISDCSITNPPTSVKCQNGIPTLIY</sequence>
<reference evidence="3 4" key="1">
    <citation type="submission" date="2016-11" db="EMBL/GenBank/DDBJ databases">
        <title>Trade-off between light-utilization and light-protection in marine flavobacteria.</title>
        <authorList>
            <person name="Kumagai Y."/>
        </authorList>
    </citation>
    <scope>NUCLEOTIDE SEQUENCE [LARGE SCALE GENOMIC DNA]</scope>
    <source>
        <strain evidence="3 4">ATCC 700397</strain>
    </source>
</reference>
<keyword evidence="4" id="KW-1185">Reference proteome</keyword>
<name>A0A2S7L0W4_9FLAO</name>
<dbReference type="EMBL" id="MQUA01000014">
    <property type="protein sequence ID" value="PQB02977.1"/>
    <property type="molecule type" value="Genomic_DNA"/>
</dbReference>
<dbReference type="PROSITE" id="PS51257">
    <property type="entry name" value="PROKAR_LIPOPROTEIN"/>
    <property type="match status" value="1"/>
</dbReference>
<evidence type="ECO:0000313" key="2">
    <source>
        <dbReference type="EMBL" id="PQB02977.1"/>
    </source>
</evidence>
<dbReference type="RefSeq" id="WP_104810751.1">
    <property type="nucleotide sequence ID" value="NZ_MQUA01000013.1"/>
</dbReference>
<evidence type="ECO:0000313" key="3">
    <source>
        <dbReference type="EMBL" id="PQB08562.1"/>
    </source>
</evidence>
<dbReference type="EMBL" id="MQUA01000013">
    <property type="protein sequence ID" value="PQB08562.1"/>
    <property type="molecule type" value="Genomic_DNA"/>
</dbReference>
<dbReference type="Proteomes" id="UP000239522">
    <property type="component" value="Unassembled WGS sequence"/>
</dbReference>
<evidence type="ECO:0000313" key="4">
    <source>
        <dbReference type="Proteomes" id="UP000239522"/>
    </source>
</evidence>
<accession>A0A2S7L0W4</accession>
<proteinExistence type="predicted"/>
<comment type="caution">
    <text evidence="3">The sequence shown here is derived from an EMBL/GenBank/DDBJ whole genome shotgun (WGS) entry which is preliminary data.</text>
</comment>
<dbReference type="AlphaFoldDB" id="A0A2S7L0W4"/>
<keyword evidence="1" id="KW-0732">Signal</keyword>
<feature type="chain" id="PRO_5044580267" description="Lipocalin-like domain-containing protein" evidence="1">
    <location>
        <begin position="24"/>
        <end position="237"/>
    </location>
</feature>
<dbReference type="OrthoDB" id="5526158at2"/>
<evidence type="ECO:0008006" key="5">
    <source>
        <dbReference type="Google" id="ProtNLM"/>
    </source>
</evidence>
<gene>
    <name evidence="3" type="ORF">BST83_16600</name>
    <name evidence="2" type="ORF">BST83_16660</name>
</gene>